<dbReference type="Proteomes" id="UP000654075">
    <property type="component" value="Unassembled WGS sequence"/>
</dbReference>
<sequence length="260" mass="29382">LRRRGGPSTAPVRDSRSREVFDQGCEVARLDCLVQTLLEHILGLLPSLEVACLTCASQKMHGSALEALPRLRESRRCRPRWTLQTVHAKEVAIFADSMADIDDFGRWVQGPNTSKPHNTATREHIDEDGVWTWLRGGTDWLGFQGLYTQFSNEGCKPNWVSFRLCLETLHVSSSFFALSADRRTWGLQPLIFLFNYRGDDMTTGKRCFALQTLPVNGELYLLSLEKGQIQANVPFEVSVRLDWPFVLFQSRGPGLAQELA</sequence>
<evidence type="ECO:0000313" key="1">
    <source>
        <dbReference type="EMBL" id="CAE8590815.1"/>
    </source>
</evidence>
<evidence type="ECO:0000313" key="2">
    <source>
        <dbReference type="Proteomes" id="UP000654075"/>
    </source>
</evidence>
<name>A0A813DYQ6_POLGL</name>
<comment type="caution">
    <text evidence="1">The sequence shown here is derived from an EMBL/GenBank/DDBJ whole genome shotgun (WGS) entry which is preliminary data.</text>
</comment>
<dbReference type="AlphaFoldDB" id="A0A813DYQ6"/>
<organism evidence="1 2">
    <name type="scientific">Polarella glacialis</name>
    <name type="common">Dinoflagellate</name>
    <dbReference type="NCBI Taxonomy" id="89957"/>
    <lineage>
        <taxon>Eukaryota</taxon>
        <taxon>Sar</taxon>
        <taxon>Alveolata</taxon>
        <taxon>Dinophyceae</taxon>
        <taxon>Suessiales</taxon>
        <taxon>Suessiaceae</taxon>
        <taxon>Polarella</taxon>
    </lineage>
</organism>
<dbReference type="OrthoDB" id="406550at2759"/>
<dbReference type="EMBL" id="CAJNNV010004489">
    <property type="protein sequence ID" value="CAE8590815.1"/>
    <property type="molecule type" value="Genomic_DNA"/>
</dbReference>
<accession>A0A813DYQ6</accession>
<keyword evidence="2" id="KW-1185">Reference proteome</keyword>
<gene>
    <name evidence="1" type="ORF">PGLA1383_LOCUS9529</name>
</gene>
<reference evidence="1" key="1">
    <citation type="submission" date="2021-02" db="EMBL/GenBank/DDBJ databases">
        <authorList>
            <person name="Dougan E. K."/>
            <person name="Rhodes N."/>
            <person name="Thang M."/>
            <person name="Chan C."/>
        </authorList>
    </citation>
    <scope>NUCLEOTIDE SEQUENCE</scope>
</reference>
<feature type="non-terminal residue" evidence="1">
    <location>
        <position position="1"/>
    </location>
</feature>
<proteinExistence type="predicted"/>
<protein>
    <submittedName>
        <fullName evidence="1">Uncharacterized protein</fullName>
    </submittedName>
</protein>